<gene>
    <name evidence="1" type="ORF">BW897_30350</name>
</gene>
<dbReference type="Proteomes" id="UP000190906">
    <property type="component" value="Unassembled WGS sequence"/>
</dbReference>
<proteinExistence type="predicted"/>
<sequence length="159" mass="18973">MDTNAEIIKSTNSTFGAMPVAMATVYWNFANNKDKDKSKLIKKKVVKLHLLKRRFDKIQRNIEDINRFLLNQNLNVELKQMFKNKFDEIRKIEDEAIEMIVEIEHFDLYEKSNLFFETIYTERVFETKNELKNYLLKLDGNIREVNEIISVELASYLNK</sequence>
<dbReference type="AlphaFoldDB" id="A0A1S9TCB7"/>
<name>A0A1S9TCB7_BACCE</name>
<evidence type="ECO:0000313" key="1">
    <source>
        <dbReference type="EMBL" id="OOR07369.1"/>
    </source>
</evidence>
<dbReference type="RefSeq" id="WP_078205722.1">
    <property type="nucleotide sequence ID" value="NZ_MUAJ01000068.1"/>
</dbReference>
<protein>
    <submittedName>
        <fullName evidence="1">Uncharacterized protein</fullName>
    </submittedName>
</protein>
<comment type="caution">
    <text evidence="1">The sequence shown here is derived from an EMBL/GenBank/DDBJ whole genome shotgun (WGS) entry which is preliminary data.</text>
</comment>
<accession>A0A1S9TCB7</accession>
<evidence type="ECO:0000313" key="2">
    <source>
        <dbReference type="Proteomes" id="UP000190906"/>
    </source>
</evidence>
<dbReference type="EMBL" id="MUAJ01000068">
    <property type="protein sequence ID" value="OOR07369.1"/>
    <property type="molecule type" value="Genomic_DNA"/>
</dbReference>
<organism evidence="1 2">
    <name type="scientific">Bacillus cereus</name>
    <dbReference type="NCBI Taxonomy" id="1396"/>
    <lineage>
        <taxon>Bacteria</taxon>
        <taxon>Bacillati</taxon>
        <taxon>Bacillota</taxon>
        <taxon>Bacilli</taxon>
        <taxon>Bacillales</taxon>
        <taxon>Bacillaceae</taxon>
        <taxon>Bacillus</taxon>
        <taxon>Bacillus cereus group</taxon>
    </lineage>
</organism>
<reference evidence="1 2" key="1">
    <citation type="submission" date="2017-01" db="EMBL/GenBank/DDBJ databases">
        <title>Bacillus cereus isolates.</title>
        <authorList>
            <person name="Beno S.M."/>
        </authorList>
    </citation>
    <scope>NUCLEOTIDE SEQUENCE [LARGE SCALE GENOMIC DNA]</scope>
    <source>
        <strain evidence="1 2">FSL H8-0485</strain>
    </source>
</reference>